<dbReference type="Proteomes" id="UP001596378">
    <property type="component" value="Unassembled WGS sequence"/>
</dbReference>
<dbReference type="Pfam" id="PF01547">
    <property type="entry name" value="SBP_bac_1"/>
    <property type="match status" value="1"/>
</dbReference>
<keyword evidence="3" id="KW-0472">Membrane</keyword>
<evidence type="ECO:0000256" key="3">
    <source>
        <dbReference type="ARBA" id="ARBA00023136"/>
    </source>
</evidence>
<evidence type="ECO:0000256" key="6">
    <source>
        <dbReference type="SAM" id="MobiDB-lite"/>
    </source>
</evidence>
<dbReference type="EMBL" id="JBHTAI010000023">
    <property type="protein sequence ID" value="MFC7152559.1"/>
    <property type="molecule type" value="Genomic_DNA"/>
</dbReference>
<evidence type="ECO:0000313" key="9">
    <source>
        <dbReference type="Proteomes" id="UP001596378"/>
    </source>
</evidence>
<protein>
    <submittedName>
        <fullName evidence="8">ABC transporter substrate-binding protein</fullName>
    </submittedName>
</protein>
<keyword evidence="9" id="KW-1185">Reference proteome</keyword>
<keyword evidence="4" id="KW-0564">Palmitate</keyword>
<reference evidence="9" key="1">
    <citation type="journal article" date="2019" name="Int. J. Syst. Evol. Microbiol.">
        <title>The Global Catalogue of Microorganisms (GCM) 10K type strain sequencing project: providing services to taxonomists for standard genome sequencing and annotation.</title>
        <authorList>
            <consortium name="The Broad Institute Genomics Platform"/>
            <consortium name="The Broad Institute Genome Sequencing Center for Infectious Disease"/>
            <person name="Wu L."/>
            <person name="Ma J."/>
        </authorList>
    </citation>
    <scope>NUCLEOTIDE SEQUENCE [LARGE SCALE GENOMIC DNA]</scope>
    <source>
        <strain evidence="9">KCTC 12907</strain>
    </source>
</reference>
<evidence type="ECO:0000256" key="7">
    <source>
        <dbReference type="SAM" id="SignalP"/>
    </source>
</evidence>
<feature type="signal peptide" evidence="7">
    <location>
        <begin position="1"/>
        <end position="22"/>
    </location>
</feature>
<evidence type="ECO:0000256" key="4">
    <source>
        <dbReference type="ARBA" id="ARBA00023139"/>
    </source>
</evidence>
<sequence>MKRRTLFIGLAFILILSLIACSGSGDNKQENTASSPSAAPESSQAPSGDKIKLVFWTFDRHDSDFVKEVVDRYNSTNPDNIEVEVTSMAENYVQSVDIAFSSNQTPDILRPNQDTTIPFVKKGYLEPLDGYLTEEMKEKFGPTFQDQVNQFDGKTYSLPNFGYTLRLIYNQDLFDKAGIQKPPTSLEELVATAKAITEAGKADGQYGFALNFKSPKSALDRSAREILQLSGYDGFGFDIRQGKFDFSPYAPIIEAFKQMKDDGSMLPGVESLDIDPLRAQFAQGKIGMYLSYSAEVGVYSNQFPTEINWGAAQAPSIDGTVKGAAGFANSGQWLAISSGSKNKEAAWKFLTYMYSDDVLQTYHERGLGVAAVPAIASKASKPDIKNSDGFMLTEYDALWPLPPAVNIQGLDYGSAFLKYMLEGGGSLDQTIEDLNARYNDALGKAVASGEVKVTPDPGFDPLKLQGTMLAQ</sequence>
<dbReference type="PROSITE" id="PS51257">
    <property type="entry name" value="PROKAR_LIPOPROTEIN"/>
    <property type="match status" value="1"/>
</dbReference>
<gene>
    <name evidence="8" type="ORF">ACFQMJ_28820</name>
</gene>
<evidence type="ECO:0000256" key="1">
    <source>
        <dbReference type="ARBA" id="ARBA00022475"/>
    </source>
</evidence>
<dbReference type="PANTHER" id="PTHR43649:SF33">
    <property type="entry name" value="POLYGALACTURONAN_RHAMNOGALACTURONAN-BINDING PROTEIN YTCQ"/>
    <property type="match status" value="1"/>
</dbReference>
<accession>A0ABW2FK20</accession>
<feature type="compositionally biased region" description="Low complexity" evidence="6">
    <location>
        <begin position="33"/>
        <end position="46"/>
    </location>
</feature>
<proteinExistence type="predicted"/>
<dbReference type="InterPro" id="IPR006059">
    <property type="entry name" value="SBP"/>
</dbReference>
<evidence type="ECO:0000256" key="5">
    <source>
        <dbReference type="ARBA" id="ARBA00023288"/>
    </source>
</evidence>
<organism evidence="8 9">
    <name type="scientific">Cohnella cellulosilytica</name>
    <dbReference type="NCBI Taxonomy" id="986710"/>
    <lineage>
        <taxon>Bacteria</taxon>
        <taxon>Bacillati</taxon>
        <taxon>Bacillota</taxon>
        <taxon>Bacilli</taxon>
        <taxon>Bacillales</taxon>
        <taxon>Paenibacillaceae</taxon>
        <taxon>Cohnella</taxon>
    </lineage>
</organism>
<evidence type="ECO:0000256" key="2">
    <source>
        <dbReference type="ARBA" id="ARBA00022729"/>
    </source>
</evidence>
<name>A0ABW2FK20_9BACL</name>
<dbReference type="InterPro" id="IPR050490">
    <property type="entry name" value="Bact_solute-bd_prot1"/>
</dbReference>
<dbReference type="RefSeq" id="WP_378044201.1">
    <property type="nucleotide sequence ID" value="NZ_JBHMDN010000003.1"/>
</dbReference>
<keyword evidence="2 7" id="KW-0732">Signal</keyword>
<dbReference type="PANTHER" id="PTHR43649">
    <property type="entry name" value="ARABINOSE-BINDING PROTEIN-RELATED"/>
    <property type="match status" value="1"/>
</dbReference>
<dbReference type="Gene3D" id="3.40.190.10">
    <property type="entry name" value="Periplasmic binding protein-like II"/>
    <property type="match status" value="1"/>
</dbReference>
<feature type="region of interest" description="Disordered" evidence="6">
    <location>
        <begin position="26"/>
        <end position="46"/>
    </location>
</feature>
<feature type="chain" id="PRO_5045810963" evidence="7">
    <location>
        <begin position="23"/>
        <end position="471"/>
    </location>
</feature>
<dbReference type="SUPFAM" id="SSF53850">
    <property type="entry name" value="Periplasmic binding protein-like II"/>
    <property type="match status" value="1"/>
</dbReference>
<keyword evidence="5" id="KW-0449">Lipoprotein</keyword>
<comment type="caution">
    <text evidence="8">The sequence shown here is derived from an EMBL/GenBank/DDBJ whole genome shotgun (WGS) entry which is preliminary data.</text>
</comment>
<dbReference type="CDD" id="cd13585">
    <property type="entry name" value="PBP2_TMBP_like"/>
    <property type="match status" value="1"/>
</dbReference>
<keyword evidence="1" id="KW-1003">Cell membrane</keyword>
<evidence type="ECO:0000313" key="8">
    <source>
        <dbReference type="EMBL" id="MFC7152559.1"/>
    </source>
</evidence>